<dbReference type="InterPro" id="IPR051682">
    <property type="entry name" value="Mito_Persulfide_Diox"/>
</dbReference>
<accession>A0ABP9WA66</accession>
<dbReference type="CDD" id="cd07724">
    <property type="entry name" value="POD-like_MBL-fold"/>
    <property type="match status" value="1"/>
</dbReference>
<dbReference type="Pfam" id="PF00581">
    <property type="entry name" value="Rhodanese"/>
    <property type="match status" value="2"/>
</dbReference>
<dbReference type="RefSeq" id="WP_345465990.1">
    <property type="nucleotide sequence ID" value="NZ_BAABRP010000011.1"/>
</dbReference>
<dbReference type="SUPFAM" id="SSF52821">
    <property type="entry name" value="Rhodanese/Cell cycle control phosphatase"/>
    <property type="match status" value="2"/>
</dbReference>
<organism evidence="3 4">
    <name type="scientific">Deinococcus carri</name>
    <dbReference type="NCBI Taxonomy" id="1211323"/>
    <lineage>
        <taxon>Bacteria</taxon>
        <taxon>Thermotogati</taxon>
        <taxon>Deinococcota</taxon>
        <taxon>Deinococci</taxon>
        <taxon>Deinococcales</taxon>
        <taxon>Deinococcaceae</taxon>
        <taxon>Deinococcus</taxon>
    </lineage>
</organism>
<dbReference type="InterPro" id="IPR036873">
    <property type="entry name" value="Rhodanese-like_dom_sf"/>
</dbReference>
<dbReference type="InterPro" id="IPR036866">
    <property type="entry name" value="RibonucZ/Hydroxyglut_hydro"/>
</dbReference>
<evidence type="ECO:0000313" key="3">
    <source>
        <dbReference type="EMBL" id="GAA5513921.1"/>
    </source>
</evidence>
<dbReference type="Gene3D" id="3.40.250.10">
    <property type="entry name" value="Rhodanese-like domain"/>
    <property type="match status" value="2"/>
</dbReference>
<dbReference type="Proteomes" id="UP001401887">
    <property type="component" value="Unassembled WGS sequence"/>
</dbReference>
<dbReference type="Gene3D" id="3.60.15.10">
    <property type="entry name" value="Ribonuclease Z/Hydroxyacylglutathione hydrolase-like"/>
    <property type="match status" value="1"/>
</dbReference>
<dbReference type="SMART" id="SM00450">
    <property type="entry name" value="RHOD"/>
    <property type="match status" value="2"/>
</dbReference>
<feature type="domain" description="Rhodanese" evidence="2">
    <location>
        <begin position="278"/>
        <end position="368"/>
    </location>
</feature>
<dbReference type="PANTHER" id="PTHR43084">
    <property type="entry name" value="PERSULFIDE DIOXYGENASE ETHE1"/>
    <property type="match status" value="1"/>
</dbReference>
<dbReference type="PROSITE" id="PS50206">
    <property type="entry name" value="RHODANESE_3"/>
    <property type="match status" value="2"/>
</dbReference>
<feature type="domain" description="Rhodanese" evidence="2">
    <location>
        <begin position="374"/>
        <end position="462"/>
    </location>
</feature>
<name>A0ABP9WA66_9DEIO</name>
<dbReference type="SMART" id="SM00849">
    <property type="entry name" value="Lactamase_B"/>
    <property type="match status" value="1"/>
</dbReference>
<reference evidence="3 4" key="1">
    <citation type="submission" date="2024-02" db="EMBL/GenBank/DDBJ databases">
        <title>Deinococcus carri NBRC 110142.</title>
        <authorList>
            <person name="Ichikawa N."/>
            <person name="Katano-Makiyama Y."/>
            <person name="Hidaka K."/>
        </authorList>
    </citation>
    <scope>NUCLEOTIDE SEQUENCE [LARGE SCALE GENOMIC DNA]</scope>
    <source>
        <strain evidence="3 4">NBRC 110142</strain>
    </source>
</reference>
<keyword evidence="4" id="KW-1185">Reference proteome</keyword>
<dbReference type="InterPro" id="IPR001279">
    <property type="entry name" value="Metallo-B-lactamas"/>
</dbReference>
<sequence length="462" mass="50604">MYFKRIYDPDLAQASYLIGCQQNGTALAVDPVRDVQRYLDLADQEGLRIVAVTETHIHADYLSGSRELAGRTGATLYLSAEGGPDWQYAFPHVGLRDGQDIRLGNVTVRAVHTPGHTPEHLSFLVTDGARAEQPVLFLTGDFVFVGDLGRPDLLDEAAGGQDTRFGGARQLFTSLRAKFLTLPDYVQVWPGHGSGSACGKALGAVESTTVGYERRFAWWADAARDDDVEAFTRELLEGQPDAPLYYGRMKRENRVGPALLGDVQALAPLSHHELKNALHHGVRLLDTRPREVFQAGAVPGSLHLPAGRTFETWAGWLLDPDKTYVLFARSPEQAEDLRRRLWMTGIDRVAGYVGDFGGLKLEPQAATPLAELGDLRQAFVLDVRARREYEAGHIEGATQLHAGRLLQNLGRIPRDRPVVVHCQGGARSAAAVSVLRAEGFDNIIDLDGGYAAYARRAATVRP</sequence>
<dbReference type="EMBL" id="BAABRP010000011">
    <property type="protein sequence ID" value="GAA5513921.1"/>
    <property type="molecule type" value="Genomic_DNA"/>
</dbReference>
<keyword evidence="1" id="KW-0479">Metal-binding</keyword>
<comment type="caution">
    <text evidence="3">The sequence shown here is derived from an EMBL/GenBank/DDBJ whole genome shotgun (WGS) entry which is preliminary data.</text>
</comment>
<dbReference type="InterPro" id="IPR001763">
    <property type="entry name" value="Rhodanese-like_dom"/>
</dbReference>
<evidence type="ECO:0000259" key="2">
    <source>
        <dbReference type="PROSITE" id="PS50206"/>
    </source>
</evidence>
<gene>
    <name evidence="3" type="primary">glpE_3</name>
    <name evidence="3" type="ORF">Dcar01_02670</name>
</gene>
<evidence type="ECO:0000313" key="4">
    <source>
        <dbReference type="Proteomes" id="UP001401887"/>
    </source>
</evidence>
<dbReference type="SUPFAM" id="SSF56281">
    <property type="entry name" value="Metallo-hydrolase/oxidoreductase"/>
    <property type="match status" value="1"/>
</dbReference>
<dbReference type="InterPro" id="IPR044528">
    <property type="entry name" value="POD-like_MBL-fold"/>
</dbReference>
<dbReference type="Pfam" id="PF00753">
    <property type="entry name" value="Lactamase_B"/>
    <property type="match status" value="1"/>
</dbReference>
<dbReference type="CDD" id="cd00158">
    <property type="entry name" value="RHOD"/>
    <property type="match status" value="2"/>
</dbReference>
<dbReference type="PANTHER" id="PTHR43084:SF1">
    <property type="entry name" value="PERSULFIDE DIOXYGENASE ETHE1, MITOCHONDRIAL"/>
    <property type="match status" value="1"/>
</dbReference>
<proteinExistence type="predicted"/>
<evidence type="ECO:0000256" key="1">
    <source>
        <dbReference type="ARBA" id="ARBA00022723"/>
    </source>
</evidence>
<protein>
    <submittedName>
        <fullName evidence="3">Thiosulfate sulfurtransferase GlpE</fullName>
    </submittedName>
</protein>